<proteinExistence type="predicted"/>
<dbReference type="AlphaFoldDB" id="A0A7S4R2S8"/>
<keyword evidence="2" id="KW-0812">Transmembrane</keyword>
<accession>A0A7S4R2S8</accession>
<evidence type="ECO:0000313" key="3">
    <source>
        <dbReference type="EMBL" id="CAE4601682.1"/>
    </source>
</evidence>
<gene>
    <name evidence="3" type="ORF">AMON00008_LOCUS29339</name>
</gene>
<feature type="transmembrane region" description="Helical" evidence="2">
    <location>
        <begin position="183"/>
        <end position="204"/>
    </location>
</feature>
<keyword evidence="2" id="KW-0472">Membrane</keyword>
<sequence>MFTGWGGQPTLGGAHAFPRHSRSAGTAAGAAGRTAASGAFIGALGSNAGITGKTASLGRWEDKEPQQAPDEGESEDGGSTYLVMTKVQLDVYGACFAIAMRGLRDERLGTILVSWIWVGVSIFLTLVVAFEVMGQQGSLTPGFNPFRQLDSLGEDFPEHTKERLMQALFNNTPMTKASQEDRALMHSCASQPSLMFILVVQFVWASRMMGQFKETRTLLSMLMSCPVRDMRSFTLGEVNGTVTIEALMPFDFLFFSLFLVVPKGIVAFLVWFGGARNLALADNFMDLLFRAVCQHYITCLESQVFANFVDHNKREWVSRVRVVQERNACRRILLSWPGEVGKLCLALLLLGITYLCYRNTVQIRDLCFQCVHSCPNTCVADFPSTCTNSSIFMTEPFQHFISHFFFTR</sequence>
<reference evidence="3" key="1">
    <citation type="submission" date="2021-01" db="EMBL/GenBank/DDBJ databases">
        <authorList>
            <person name="Corre E."/>
            <person name="Pelletier E."/>
            <person name="Niang G."/>
            <person name="Scheremetjew M."/>
            <person name="Finn R."/>
            <person name="Kale V."/>
            <person name="Holt S."/>
            <person name="Cochrane G."/>
            <person name="Meng A."/>
            <person name="Brown T."/>
            <person name="Cohen L."/>
        </authorList>
    </citation>
    <scope>NUCLEOTIDE SEQUENCE</scope>
    <source>
        <strain evidence="3">CCMP3105</strain>
    </source>
</reference>
<name>A0A7S4R2S8_9DINO</name>
<organism evidence="3">
    <name type="scientific">Alexandrium monilatum</name>
    <dbReference type="NCBI Taxonomy" id="311494"/>
    <lineage>
        <taxon>Eukaryota</taxon>
        <taxon>Sar</taxon>
        <taxon>Alveolata</taxon>
        <taxon>Dinophyceae</taxon>
        <taxon>Gonyaulacales</taxon>
        <taxon>Pyrocystaceae</taxon>
        <taxon>Alexandrium</taxon>
    </lineage>
</organism>
<feature type="transmembrane region" description="Helical" evidence="2">
    <location>
        <begin position="252"/>
        <end position="272"/>
    </location>
</feature>
<keyword evidence="2" id="KW-1133">Transmembrane helix</keyword>
<feature type="transmembrane region" description="Helical" evidence="2">
    <location>
        <begin position="108"/>
        <end position="130"/>
    </location>
</feature>
<protein>
    <submittedName>
        <fullName evidence="3">Uncharacterized protein</fullName>
    </submittedName>
</protein>
<feature type="region of interest" description="Disordered" evidence="1">
    <location>
        <begin position="58"/>
        <end position="78"/>
    </location>
</feature>
<dbReference type="EMBL" id="HBNR01042206">
    <property type="protein sequence ID" value="CAE4601682.1"/>
    <property type="molecule type" value="Transcribed_RNA"/>
</dbReference>
<evidence type="ECO:0000256" key="1">
    <source>
        <dbReference type="SAM" id="MobiDB-lite"/>
    </source>
</evidence>
<evidence type="ECO:0000256" key="2">
    <source>
        <dbReference type="SAM" id="Phobius"/>
    </source>
</evidence>